<dbReference type="AlphaFoldDB" id="A0A2T6SR75"/>
<dbReference type="Proteomes" id="UP000244660">
    <property type="component" value="Unassembled WGS sequence"/>
</dbReference>
<evidence type="ECO:0000313" key="1">
    <source>
        <dbReference type="EMBL" id="PUD39372.1"/>
    </source>
</evidence>
<organism evidence="1 2">
    <name type="scientific">Helicobacter pylori</name>
    <name type="common">Campylobacter pylori</name>
    <dbReference type="NCBI Taxonomy" id="210"/>
    <lineage>
        <taxon>Bacteria</taxon>
        <taxon>Pseudomonadati</taxon>
        <taxon>Campylobacterota</taxon>
        <taxon>Epsilonproteobacteria</taxon>
        <taxon>Campylobacterales</taxon>
        <taxon>Helicobacteraceae</taxon>
        <taxon>Helicobacter</taxon>
    </lineage>
</organism>
<protein>
    <submittedName>
        <fullName evidence="1">Uncharacterized protein</fullName>
    </submittedName>
</protein>
<accession>A0A2T6SR75</accession>
<gene>
    <name evidence="1" type="ORF">C2R92_05520</name>
</gene>
<reference evidence="1 2" key="1">
    <citation type="submission" date="2018-01" db="EMBL/GenBank/DDBJ databases">
        <title>Helicobacter pylori genome-wide association study shows promise for predicting gastric cancer risk.</title>
        <authorList>
            <person name="Berthenet E."/>
            <person name="Yahara K."/>
            <person name="Thorell K."/>
            <person name="Pascoe B."/>
            <person name="Meric G."/>
            <person name="Mikhail J.M."/>
            <person name="Engstrand L."/>
            <person name="Enroth H."/>
            <person name="Burette A."/>
            <person name="Megraud F."/>
            <person name="Atherton J."/>
            <person name="Smith S."/>
            <person name="Wilkinson T.S."/>
            <person name="Hitchings M.D."/>
            <person name="Falush D."/>
            <person name="Sheppard S.K."/>
        </authorList>
    </citation>
    <scope>NUCLEOTIDE SEQUENCE [LARGE SCALE GENOMIC DNA]</scope>
    <source>
        <strain evidence="1 2">462</strain>
    </source>
</reference>
<comment type="caution">
    <text evidence="1">The sequence shown here is derived from an EMBL/GenBank/DDBJ whole genome shotgun (WGS) entry which is preliminary data.</text>
</comment>
<dbReference type="EMBL" id="QBQB01000142">
    <property type="protein sequence ID" value="PUD39372.1"/>
    <property type="molecule type" value="Genomic_DNA"/>
</dbReference>
<dbReference type="RefSeq" id="WP_108274307.1">
    <property type="nucleotide sequence ID" value="NZ_QBQB01000142.1"/>
</dbReference>
<proteinExistence type="predicted"/>
<name>A0A2T6SR75_HELPX</name>
<evidence type="ECO:0000313" key="2">
    <source>
        <dbReference type="Proteomes" id="UP000244660"/>
    </source>
</evidence>
<sequence>MDSSVFLDALDIGYSFNVKLLWILADMGDEIDSVSLCSGFVKKIMNSYLVKAAQDTLKTINKPSATQSETESIFLYLLIQMLLNLTQHADIKDL</sequence>